<keyword evidence="3" id="KW-1185">Reference proteome</keyword>
<dbReference type="EMBL" id="VIKS01000001">
    <property type="protein sequence ID" value="TQV89493.1"/>
    <property type="molecule type" value="Genomic_DNA"/>
</dbReference>
<dbReference type="InterPro" id="IPR027463">
    <property type="entry name" value="AcrB_DN_DC_subdom"/>
</dbReference>
<dbReference type="SUPFAM" id="SSF82714">
    <property type="entry name" value="Multidrug efflux transporter AcrB TolC docking domain, DN and DC subdomains"/>
    <property type="match status" value="2"/>
</dbReference>
<feature type="transmembrane region" description="Helical" evidence="1">
    <location>
        <begin position="386"/>
        <end position="409"/>
    </location>
</feature>
<gene>
    <name evidence="2" type="ORF">FLL46_01015</name>
</gene>
<comment type="caution">
    <text evidence="2">The sequence shown here is derived from an EMBL/GenBank/DDBJ whole genome shotgun (WGS) entry which is preliminary data.</text>
</comment>
<organism evidence="2 3">
    <name type="scientific">Aliikangiella coralliicola</name>
    <dbReference type="NCBI Taxonomy" id="2592383"/>
    <lineage>
        <taxon>Bacteria</taxon>
        <taxon>Pseudomonadati</taxon>
        <taxon>Pseudomonadota</taxon>
        <taxon>Gammaproteobacteria</taxon>
        <taxon>Oceanospirillales</taxon>
        <taxon>Pleioneaceae</taxon>
        <taxon>Aliikangiella</taxon>
    </lineage>
</organism>
<feature type="transmembrane region" description="Helical" evidence="1">
    <location>
        <begin position="991"/>
        <end position="1020"/>
    </location>
</feature>
<feature type="transmembrane region" description="Helical" evidence="1">
    <location>
        <begin position="454"/>
        <end position="474"/>
    </location>
</feature>
<dbReference type="Gene3D" id="1.20.1640.10">
    <property type="entry name" value="Multidrug efflux transporter AcrB transmembrane domain"/>
    <property type="match status" value="2"/>
</dbReference>
<feature type="transmembrane region" description="Helical" evidence="1">
    <location>
        <begin position="892"/>
        <end position="912"/>
    </location>
</feature>
<dbReference type="OrthoDB" id="5287122at2"/>
<feature type="transmembrane region" description="Helical" evidence="1">
    <location>
        <begin position="339"/>
        <end position="366"/>
    </location>
</feature>
<keyword evidence="1" id="KW-0812">Transmembrane</keyword>
<evidence type="ECO:0000256" key="1">
    <source>
        <dbReference type="SAM" id="Phobius"/>
    </source>
</evidence>
<dbReference type="Gene3D" id="3.30.2090.10">
    <property type="entry name" value="Multidrug efflux transporter AcrB TolC docking domain, DN and DC subdomains"/>
    <property type="match status" value="2"/>
</dbReference>
<feature type="transmembrane region" description="Helical" evidence="1">
    <location>
        <begin position="13"/>
        <end position="33"/>
    </location>
</feature>
<name>A0A545UJ77_9GAMM</name>
<evidence type="ECO:0000313" key="3">
    <source>
        <dbReference type="Proteomes" id="UP000315439"/>
    </source>
</evidence>
<reference evidence="2 3" key="1">
    <citation type="submission" date="2019-07" db="EMBL/GenBank/DDBJ databases">
        <title>Draft genome for Aliikangiella sp. M105.</title>
        <authorList>
            <person name="Wang G."/>
        </authorList>
    </citation>
    <scope>NUCLEOTIDE SEQUENCE [LARGE SCALE GENOMIC DNA]</scope>
    <source>
        <strain evidence="2 3">M105</strain>
    </source>
</reference>
<dbReference type="SUPFAM" id="SSF82866">
    <property type="entry name" value="Multidrug efflux transporter AcrB transmembrane domain"/>
    <property type="match status" value="2"/>
</dbReference>
<proteinExistence type="predicted"/>
<feature type="transmembrane region" description="Helical" evidence="1">
    <location>
        <begin position="429"/>
        <end position="448"/>
    </location>
</feature>
<dbReference type="RefSeq" id="WP_142891557.1">
    <property type="nucleotide sequence ID" value="NZ_ML660160.1"/>
</dbReference>
<feature type="transmembrane region" description="Helical" evidence="1">
    <location>
        <begin position="532"/>
        <end position="550"/>
    </location>
</feature>
<dbReference type="PANTHER" id="PTHR32063">
    <property type="match status" value="1"/>
</dbReference>
<feature type="transmembrane region" description="Helical" evidence="1">
    <location>
        <begin position="869"/>
        <end position="885"/>
    </location>
</feature>
<keyword evidence="1" id="KW-0472">Membrane</keyword>
<dbReference type="PRINTS" id="PR00702">
    <property type="entry name" value="ACRIFLAVINRP"/>
</dbReference>
<dbReference type="InterPro" id="IPR001036">
    <property type="entry name" value="Acrflvin-R"/>
</dbReference>
<dbReference type="Gene3D" id="3.30.70.1320">
    <property type="entry name" value="Multidrug efflux transporter AcrB pore domain like"/>
    <property type="match status" value="1"/>
</dbReference>
<feature type="transmembrane region" description="Helical" evidence="1">
    <location>
        <begin position="918"/>
        <end position="939"/>
    </location>
</feature>
<accession>A0A545UJ77</accession>
<dbReference type="GO" id="GO:0005886">
    <property type="term" value="C:plasma membrane"/>
    <property type="evidence" value="ECO:0007669"/>
    <property type="project" value="TreeGrafter"/>
</dbReference>
<keyword evidence="1" id="KW-1133">Transmembrane helix</keyword>
<dbReference type="GO" id="GO:0042910">
    <property type="term" value="F:xenobiotic transmembrane transporter activity"/>
    <property type="evidence" value="ECO:0007669"/>
    <property type="project" value="TreeGrafter"/>
</dbReference>
<evidence type="ECO:0000313" key="2">
    <source>
        <dbReference type="EMBL" id="TQV89493.1"/>
    </source>
</evidence>
<dbReference type="Gene3D" id="3.30.70.1430">
    <property type="entry name" value="Multidrug efflux transporter AcrB pore domain"/>
    <property type="match status" value="2"/>
</dbReference>
<dbReference type="Pfam" id="PF00873">
    <property type="entry name" value="ACR_tran"/>
    <property type="match status" value="1"/>
</dbReference>
<dbReference type="PANTHER" id="PTHR32063:SF33">
    <property type="entry name" value="RND SUPERFAMILY EFFLUX PUMP PERMEASE COMPONENT"/>
    <property type="match status" value="1"/>
</dbReference>
<dbReference type="Gene3D" id="3.30.70.1440">
    <property type="entry name" value="Multidrug efflux transporter AcrB pore domain"/>
    <property type="match status" value="1"/>
</dbReference>
<dbReference type="SUPFAM" id="SSF82693">
    <property type="entry name" value="Multidrug efflux transporter AcrB pore domain, PN1, PN2, PC1 and PC2 subdomains"/>
    <property type="match status" value="2"/>
</dbReference>
<feature type="transmembrane region" description="Helical" evidence="1">
    <location>
        <begin position="960"/>
        <end position="979"/>
    </location>
</feature>
<protein>
    <submittedName>
        <fullName evidence="2">Efflux RND transporter permease subunit</fullName>
    </submittedName>
</protein>
<dbReference type="AlphaFoldDB" id="A0A545UJ77"/>
<sequence>MHFLTGWFIRNPVAANLLMGLILFLGVITAMTIRIEGFPRVPPESISINTTYLNASTAQVDELVTQKIEKALEGLQGVRSITSQSNNDFSSVVVRRAGGQDLQKLLDKVRLRIDGVSDLPSSVQRPIIQDGGFDFPALYLNLHGHTDPATLQKLAERLREELLSQPELSRMNIWGLHEREMKIEVEPQILRRFNLTVADVVTQIRASSLNFQAGTLKTTGGFIYLRADNRAKFSTEYARIPIIERPDGTSVLLGEIASVKDTFKEGDYLFRFNGEPTTGMEVLIGQKENLLRVSEVVHEVVASFESQLPPNVKVTIWGNSANYIADRLQLLSNNGIQGLLLVILVLSMFLNVRLAFWVAMGIPISIMGALAVAGSNWVDYSLNDVTTFGLIIVLGILVDDAVVVGESVFEERRTNPDPILGTEAGTHKVAVATVFGVLTTIAAFFPMLLLDNPLGKVLAGFSGIVIFALIFSLIESKFILPAHLAHTKFEQRPRFLISRFWEKVQRASQNGLKWFRNNIYAPLLKSAIHHRYATLVLFIAAGTLGLGLIGQGKIKTVFFPDVPGQIITVNLEMDARAPFQLTQANVERIRSIGIKLNEEIKQNKSLDKSPIHSMFLQISDASSAQIYAELTPTADRPDVGILDIVKQWRERTGQVEGATQLQFVGSEELAGGFQLQLFSKDLELLELASKDLRAFLGKIEGVNNIRDTLTTGQPQLEVRVKPEARNLGFDTETLAAQIGNSFGGAEVQKIRRAGTELRVLVQNADLARDTIEDLLQTQLRSKSGKWIPLQSVAEIKSGYVSGTMHRQNGKLVNTLAASIDRATVAPEEIGQAVYQQFVPDLATKYPSVKVKLAGELEEIGEIQGGMKKALLLAAVLIYVLMAVPLKSYWQPFVILAIVPFGFVGAALGHLIMDLPLSVLSFFGMLALTGVVINDSLVLLTRYNQAREEGLSVSAALQEAGVGRFQAIFLTTATTVIGLLPLLTETSEQAQYLIPAAVSLAFGELFSTALMLLLVPVLIAITEDVKTFFRNTIWETKVNVEG</sequence>
<dbReference type="Proteomes" id="UP000315439">
    <property type="component" value="Unassembled WGS sequence"/>
</dbReference>